<sequence length="126" mass="14096">MPSTTANPRLHDLPPARPPPLQPLHNLSQPLLPTTLQPDCPRRNQRLQHRSPPLALPQTNLARNKRRRTCPNGHNVVNLNSEHPHHAYAWMSLRPAGLEVCQIPTIPETQKTGYGLGAEKTPSRQS</sequence>
<dbReference type="STRING" id="48697.A0A101MD63"/>
<feature type="region of interest" description="Disordered" evidence="1">
    <location>
        <begin position="1"/>
        <end position="78"/>
    </location>
</feature>
<feature type="compositionally biased region" description="Low complexity" evidence="1">
    <location>
        <begin position="23"/>
        <end position="38"/>
    </location>
</feature>
<evidence type="ECO:0000256" key="1">
    <source>
        <dbReference type="SAM" id="MobiDB-lite"/>
    </source>
</evidence>
<evidence type="ECO:0000313" key="3">
    <source>
        <dbReference type="Proteomes" id="UP000055045"/>
    </source>
</evidence>
<comment type="caution">
    <text evidence="2">The sequence shown here is derived from an EMBL/GenBank/DDBJ whole genome shotgun (WGS) entry which is preliminary data.</text>
</comment>
<accession>A0A101MD63</accession>
<name>A0A101MD63_PENFR</name>
<dbReference type="EMBL" id="LLXE01000286">
    <property type="protein sequence ID" value="KUM58399.1"/>
    <property type="molecule type" value="Genomic_DNA"/>
</dbReference>
<keyword evidence="3" id="KW-1185">Reference proteome</keyword>
<organism evidence="2 3">
    <name type="scientific">Penicillium freii</name>
    <dbReference type="NCBI Taxonomy" id="48697"/>
    <lineage>
        <taxon>Eukaryota</taxon>
        <taxon>Fungi</taxon>
        <taxon>Dikarya</taxon>
        <taxon>Ascomycota</taxon>
        <taxon>Pezizomycotina</taxon>
        <taxon>Eurotiomycetes</taxon>
        <taxon>Eurotiomycetidae</taxon>
        <taxon>Eurotiales</taxon>
        <taxon>Aspergillaceae</taxon>
        <taxon>Penicillium</taxon>
    </lineage>
</organism>
<protein>
    <submittedName>
        <fullName evidence="2">Uncharacterized protein</fullName>
    </submittedName>
</protein>
<proteinExistence type="predicted"/>
<dbReference type="Proteomes" id="UP000055045">
    <property type="component" value="Unassembled WGS sequence"/>
</dbReference>
<reference evidence="2 3" key="1">
    <citation type="submission" date="2015-10" db="EMBL/GenBank/DDBJ databases">
        <title>Genome sequencing of Penicillium freii.</title>
        <authorList>
            <person name="Nguyen H.D."/>
            <person name="Visagie C.M."/>
            <person name="Seifert K.A."/>
        </authorList>
    </citation>
    <scope>NUCLEOTIDE SEQUENCE [LARGE SCALE GENOMIC DNA]</scope>
    <source>
        <strain evidence="2 3">DAOM 242723</strain>
    </source>
</reference>
<gene>
    <name evidence="2" type="ORF">ACN42_g8758</name>
</gene>
<evidence type="ECO:0000313" key="2">
    <source>
        <dbReference type="EMBL" id="KUM58399.1"/>
    </source>
</evidence>
<dbReference type="AlphaFoldDB" id="A0A101MD63"/>